<reference evidence="3" key="1">
    <citation type="submission" date="2016-10" db="EMBL/GenBank/DDBJ databases">
        <authorList>
            <person name="Varghese N."/>
            <person name="Submissions S."/>
        </authorList>
    </citation>
    <scope>NUCLEOTIDE SEQUENCE [LARGE SCALE GENOMIC DNA]</scope>
    <source>
        <strain evidence="3">IBRC-M 10043</strain>
    </source>
</reference>
<proteinExistence type="predicted"/>
<protein>
    <submittedName>
        <fullName evidence="2">Uncharacterized protein</fullName>
    </submittedName>
</protein>
<accession>A0A1H8KR36</accession>
<keyword evidence="1" id="KW-0472">Membrane</keyword>
<evidence type="ECO:0000256" key="1">
    <source>
        <dbReference type="SAM" id="Phobius"/>
    </source>
</evidence>
<feature type="transmembrane region" description="Helical" evidence="1">
    <location>
        <begin position="6"/>
        <end position="25"/>
    </location>
</feature>
<dbReference type="RefSeq" id="WP_280141375.1">
    <property type="nucleotide sequence ID" value="NZ_FOCX01000006.1"/>
</dbReference>
<keyword evidence="1" id="KW-0812">Transmembrane</keyword>
<dbReference type="AlphaFoldDB" id="A0A1H8KR36"/>
<evidence type="ECO:0000313" key="3">
    <source>
        <dbReference type="Proteomes" id="UP000198775"/>
    </source>
</evidence>
<organism evidence="2 3">
    <name type="scientific">Halorientalis persicus</name>
    <dbReference type="NCBI Taxonomy" id="1367881"/>
    <lineage>
        <taxon>Archaea</taxon>
        <taxon>Methanobacteriati</taxon>
        <taxon>Methanobacteriota</taxon>
        <taxon>Stenosarchaea group</taxon>
        <taxon>Halobacteria</taxon>
        <taxon>Halobacteriales</taxon>
        <taxon>Haloarculaceae</taxon>
        <taxon>Halorientalis</taxon>
    </lineage>
</organism>
<evidence type="ECO:0000313" key="2">
    <source>
        <dbReference type="EMBL" id="SEN95354.1"/>
    </source>
</evidence>
<sequence length="43" mass="4629">MDASYPYLAALGYPAIILGVLYLVARARGGRERQATDDDAEGE</sequence>
<dbReference type="EMBL" id="FOCX01000006">
    <property type="protein sequence ID" value="SEN95354.1"/>
    <property type="molecule type" value="Genomic_DNA"/>
</dbReference>
<dbReference type="Proteomes" id="UP000198775">
    <property type="component" value="Unassembled WGS sequence"/>
</dbReference>
<gene>
    <name evidence="2" type="ORF">SAMN05216388_1006152</name>
</gene>
<name>A0A1H8KR36_9EURY</name>
<keyword evidence="1" id="KW-1133">Transmembrane helix</keyword>
<keyword evidence="3" id="KW-1185">Reference proteome</keyword>